<protein>
    <submittedName>
        <fullName evidence="1">Uncharacterized protein</fullName>
    </submittedName>
</protein>
<proteinExistence type="predicted"/>
<dbReference type="Proteomes" id="UP000703661">
    <property type="component" value="Unassembled WGS sequence"/>
</dbReference>
<gene>
    <name evidence="1" type="ORF">BGZ80_004335</name>
</gene>
<evidence type="ECO:0000313" key="1">
    <source>
        <dbReference type="EMBL" id="KAG0020366.1"/>
    </source>
</evidence>
<accession>A0A9P6N1F6</accession>
<dbReference type="AlphaFoldDB" id="A0A9P6N1F6"/>
<reference evidence="1" key="1">
    <citation type="journal article" date="2020" name="Fungal Divers.">
        <title>Resolving the Mortierellaceae phylogeny through synthesis of multi-gene phylogenetics and phylogenomics.</title>
        <authorList>
            <person name="Vandepol N."/>
            <person name="Liber J."/>
            <person name="Desiro A."/>
            <person name="Na H."/>
            <person name="Kennedy M."/>
            <person name="Barry K."/>
            <person name="Grigoriev I.V."/>
            <person name="Miller A.N."/>
            <person name="O'Donnell K."/>
            <person name="Stajich J.E."/>
            <person name="Bonito G."/>
        </authorList>
    </citation>
    <scope>NUCLEOTIDE SEQUENCE</scope>
    <source>
        <strain evidence="1">NRRL 2769</strain>
    </source>
</reference>
<name>A0A9P6N1F6_9FUNG</name>
<sequence>MSEYVILIGPLESRSIPIPCSLPYDQIQVHSDQSVSIAAGVADVSIVGENLTWISTTRNYVLTHGDPSDDVEAEVQAIQNHDYSFTEYGKAQPKSLFTGPGEAMLFLIEFSLQYDFERIEERNTYSVSVRIEDIDSDELTWIFVPPCPN</sequence>
<comment type="caution">
    <text evidence="1">The sequence shown here is derived from an EMBL/GenBank/DDBJ whole genome shotgun (WGS) entry which is preliminary data.</text>
</comment>
<organism evidence="1 2">
    <name type="scientific">Entomortierella chlamydospora</name>
    <dbReference type="NCBI Taxonomy" id="101097"/>
    <lineage>
        <taxon>Eukaryota</taxon>
        <taxon>Fungi</taxon>
        <taxon>Fungi incertae sedis</taxon>
        <taxon>Mucoromycota</taxon>
        <taxon>Mortierellomycotina</taxon>
        <taxon>Mortierellomycetes</taxon>
        <taxon>Mortierellales</taxon>
        <taxon>Mortierellaceae</taxon>
        <taxon>Entomortierella</taxon>
    </lineage>
</organism>
<evidence type="ECO:0000313" key="2">
    <source>
        <dbReference type="Proteomes" id="UP000703661"/>
    </source>
</evidence>
<keyword evidence="2" id="KW-1185">Reference proteome</keyword>
<dbReference type="EMBL" id="JAAAID010000222">
    <property type="protein sequence ID" value="KAG0020366.1"/>
    <property type="molecule type" value="Genomic_DNA"/>
</dbReference>